<dbReference type="EMBL" id="BGZK01002300">
    <property type="protein sequence ID" value="GBP92703.1"/>
    <property type="molecule type" value="Genomic_DNA"/>
</dbReference>
<keyword evidence="2" id="KW-1185">Reference proteome</keyword>
<name>A0A4C2A0L8_EUMVA</name>
<protein>
    <submittedName>
        <fullName evidence="1">Uncharacterized protein</fullName>
    </submittedName>
</protein>
<gene>
    <name evidence="1" type="ORF">EVAR_60789_1</name>
</gene>
<dbReference type="Proteomes" id="UP000299102">
    <property type="component" value="Unassembled WGS sequence"/>
</dbReference>
<comment type="caution">
    <text evidence="1">The sequence shown here is derived from an EMBL/GenBank/DDBJ whole genome shotgun (WGS) entry which is preliminary data.</text>
</comment>
<organism evidence="1 2">
    <name type="scientific">Eumeta variegata</name>
    <name type="common">Bagworm moth</name>
    <name type="synonym">Eumeta japonica</name>
    <dbReference type="NCBI Taxonomy" id="151549"/>
    <lineage>
        <taxon>Eukaryota</taxon>
        <taxon>Metazoa</taxon>
        <taxon>Ecdysozoa</taxon>
        <taxon>Arthropoda</taxon>
        <taxon>Hexapoda</taxon>
        <taxon>Insecta</taxon>
        <taxon>Pterygota</taxon>
        <taxon>Neoptera</taxon>
        <taxon>Endopterygota</taxon>
        <taxon>Lepidoptera</taxon>
        <taxon>Glossata</taxon>
        <taxon>Ditrysia</taxon>
        <taxon>Tineoidea</taxon>
        <taxon>Psychidae</taxon>
        <taxon>Oiketicinae</taxon>
        <taxon>Eumeta</taxon>
    </lineage>
</organism>
<dbReference type="AlphaFoldDB" id="A0A4C2A0L8"/>
<proteinExistence type="predicted"/>
<dbReference type="OrthoDB" id="7480422at2759"/>
<evidence type="ECO:0000313" key="2">
    <source>
        <dbReference type="Proteomes" id="UP000299102"/>
    </source>
</evidence>
<reference evidence="1 2" key="1">
    <citation type="journal article" date="2019" name="Commun. Biol.">
        <title>The bagworm genome reveals a unique fibroin gene that provides high tensile strength.</title>
        <authorList>
            <person name="Kono N."/>
            <person name="Nakamura H."/>
            <person name="Ohtoshi R."/>
            <person name="Tomita M."/>
            <person name="Numata K."/>
            <person name="Arakawa K."/>
        </authorList>
    </citation>
    <scope>NUCLEOTIDE SEQUENCE [LARGE SCALE GENOMIC DNA]</scope>
</reference>
<accession>A0A4C2A0L8</accession>
<evidence type="ECO:0000313" key="1">
    <source>
        <dbReference type="EMBL" id="GBP92703.1"/>
    </source>
</evidence>
<sequence>MVDPDVDQVINPSGRPPHATTSILWSPFQKLSGSMAACIKLRHLFIIPRVELTACYRVDSDSKYSTLDAKCNVGKREKLILEYPSPEVTITVDALYSSHIISLGVVLMSVETNLCFIARYFQSDSRDGLDRNLKHSKRKLSDFSVKKSPLSLPPFVGNTNLSGISSIGILDVYISKSVKFRDYLERKVKLASKKLGVLDRQRWYFLPDRRVHINSRL</sequence>